<evidence type="ECO:0000313" key="3">
    <source>
        <dbReference type="EMBL" id="NVD45391.1"/>
    </source>
</evidence>
<feature type="chain" id="PRO_5032759453" evidence="1">
    <location>
        <begin position="26"/>
        <end position="485"/>
    </location>
</feature>
<dbReference type="SUPFAM" id="SSF48452">
    <property type="entry name" value="TPR-like"/>
    <property type="match status" value="1"/>
</dbReference>
<dbReference type="PROSITE" id="PS51257">
    <property type="entry name" value="PROKAR_LIPOPROTEIN"/>
    <property type="match status" value="1"/>
</dbReference>
<evidence type="ECO:0000256" key="1">
    <source>
        <dbReference type="SAM" id="SignalP"/>
    </source>
</evidence>
<comment type="caution">
    <text evidence="3">The sequence shown here is derived from an EMBL/GenBank/DDBJ whole genome shotgun (WGS) entry which is preliminary data.</text>
</comment>
<dbReference type="AlphaFoldDB" id="A0A850H0G7"/>
<dbReference type="InterPro" id="IPR011990">
    <property type="entry name" value="TPR-like_helical_dom_sf"/>
</dbReference>
<reference evidence="3 4" key="1">
    <citation type="submission" date="2020-06" db="EMBL/GenBank/DDBJ databases">
        <title>Altererythrobacter sp. HHU K3-1.</title>
        <authorList>
            <person name="Zhang D."/>
            <person name="Xue H."/>
        </authorList>
    </citation>
    <scope>NUCLEOTIDE SEQUENCE [LARGE SCALE GENOMIC DNA]</scope>
    <source>
        <strain evidence="3 4">HHU K3-1</strain>
    </source>
</reference>
<dbReference type="RefSeq" id="WP_176267674.1">
    <property type="nucleotide sequence ID" value="NZ_JABWGV010000003.1"/>
</dbReference>
<dbReference type="GO" id="GO:0042834">
    <property type="term" value="F:peptidoglycan binding"/>
    <property type="evidence" value="ECO:0007669"/>
    <property type="project" value="InterPro"/>
</dbReference>
<organism evidence="3 4">
    <name type="scientific">Qipengyuania atrilutea</name>
    <dbReference type="NCBI Taxonomy" id="2744473"/>
    <lineage>
        <taxon>Bacteria</taxon>
        <taxon>Pseudomonadati</taxon>
        <taxon>Pseudomonadota</taxon>
        <taxon>Alphaproteobacteria</taxon>
        <taxon>Sphingomonadales</taxon>
        <taxon>Erythrobacteraceae</taxon>
        <taxon>Qipengyuania</taxon>
    </lineage>
</organism>
<sequence>MTNNVKRTKMVTFAITTALASATLAGCSGSVAPEARVSAADAQDAMAKGKTSAAITHAEAAVLAEPQNVTHRVMLGAAYLEAGRFMSAETSFAEAMELGSRDPKVIVSRALAQTAVGRGEEALRLLKNHQDQIDPADLGLAYALAGEPGRGVLVLTDALRAGMDSAKIRQNLAYSYAMNGDWRDARLMAAQDVPADQLGDRMTEWAQHTLDGAHTLRVAALLGVEASADSGRPTALALHNNQSVEQLAMEVTGSATKELPPLPPSPKRDLPPAVNGAPASFKLDEEYAAAQLHEGLAQTPAAGGTDYDSDGFVDVPEFAAAEAAPPAVPFKPAKTSVSSDFLSDTDADEAEAGEIFDETYAVPNARIAGADASSTPEVGDSEQSVAKQGEHFAQLGSFFTEADAKRAWRIFQSRYPELENKQMVITKAKVRGKLYYRVSAADLAQDSASELCSVVKSKGGGCFAYGADNPLPGALDRVTRVARLS</sequence>
<dbReference type="Gene3D" id="1.25.40.10">
    <property type="entry name" value="Tetratricopeptide repeat domain"/>
    <property type="match status" value="1"/>
</dbReference>
<evidence type="ECO:0000259" key="2">
    <source>
        <dbReference type="Pfam" id="PF05036"/>
    </source>
</evidence>
<feature type="domain" description="SPOR" evidence="2">
    <location>
        <begin position="389"/>
        <end position="464"/>
    </location>
</feature>
<dbReference type="Pfam" id="PF05036">
    <property type="entry name" value="SPOR"/>
    <property type="match status" value="1"/>
</dbReference>
<dbReference type="EMBL" id="JABWGV010000003">
    <property type="protein sequence ID" value="NVD45391.1"/>
    <property type="molecule type" value="Genomic_DNA"/>
</dbReference>
<protein>
    <submittedName>
        <fullName evidence="3">SPOR domain-containing protein</fullName>
    </submittedName>
</protein>
<keyword evidence="4" id="KW-1185">Reference proteome</keyword>
<keyword evidence="1" id="KW-0732">Signal</keyword>
<accession>A0A850H0G7</accession>
<dbReference type="InterPro" id="IPR007730">
    <property type="entry name" value="SPOR-like_dom"/>
</dbReference>
<dbReference type="Proteomes" id="UP000561438">
    <property type="component" value="Unassembled WGS sequence"/>
</dbReference>
<proteinExistence type="predicted"/>
<gene>
    <name evidence="3" type="ORF">HUV48_10270</name>
</gene>
<name>A0A850H0G7_9SPHN</name>
<feature type="signal peptide" evidence="1">
    <location>
        <begin position="1"/>
        <end position="25"/>
    </location>
</feature>
<evidence type="ECO:0000313" key="4">
    <source>
        <dbReference type="Proteomes" id="UP000561438"/>
    </source>
</evidence>